<evidence type="ECO:0000256" key="1">
    <source>
        <dbReference type="SAM" id="Coils"/>
    </source>
</evidence>
<dbReference type="AlphaFoldDB" id="A0A2M7GA72"/>
<dbReference type="Proteomes" id="UP000231019">
    <property type="component" value="Unassembled WGS sequence"/>
</dbReference>
<dbReference type="EMBL" id="PFFQ01000011">
    <property type="protein sequence ID" value="PIW18783.1"/>
    <property type="molecule type" value="Genomic_DNA"/>
</dbReference>
<evidence type="ECO:0000313" key="3">
    <source>
        <dbReference type="Proteomes" id="UP000231019"/>
    </source>
</evidence>
<gene>
    <name evidence="2" type="ORF">COW36_03535</name>
</gene>
<accession>A0A2M7GA72</accession>
<organism evidence="2 3">
    <name type="scientific">bacterium (Candidatus Blackallbacteria) CG17_big_fil_post_rev_8_21_14_2_50_48_46</name>
    <dbReference type="NCBI Taxonomy" id="2014261"/>
    <lineage>
        <taxon>Bacteria</taxon>
        <taxon>Candidatus Blackallbacteria</taxon>
    </lineage>
</organism>
<name>A0A2M7GA72_9BACT</name>
<protein>
    <submittedName>
        <fullName evidence="2">Uncharacterized protein</fullName>
    </submittedName>
</protein>
<reference evidence="2 3" key="1">
    <citation type="submission" date="2017-09" db="EMBL/GenBank/DDBJ databases">
        <title>Depth-based differentiation of microbial function through sediment-hosted aquifers and enrichment of novel symbionts in the deep terrestrial subsurface.</title>
        <authorList>
            <person name="Probst A.J."/>
            <person name="Ladd B."/>
            <person name="Jarett J.K."/>
            <person name="Geller-Mcgrath D.E."/>
            <person name="Sieber C.M."/>
            <person name="Emerson J.B."/>
            <person name="Anantharaman K."/>
            <person name="Thomas B.C."/>
            <person name="Malmstrom R."/>
            <person name="Stieglmeier M."/>
            <person name="Klingl A."/>
            <person name="Woyke T."/>
            <person name="Ryan C.M."/>
            <person name="Banfield J.F."/>
        </authorList>
    </citation>
    <scope>NUCLEOTIDE SEQUENCE [LARGE SCALE GENOMIC DNA]</scope>
    <source>
        <strain evidence="2">CG17_big_fil_post_rev_8_21_14_2_50_48_46</strain>
    </source>
</reference>
<sequence length="102" mass="12463">MEKLEKWADDIKTSLEIQLKELDKEIKFRKTEAKKILNLEQKVKALRDIKELEKKRNQLRMSLYEAQDDVDNQKEELMTSIENRLRQKTQRTELFTIRWKLV</sequence>
<proteinExistence type="predicted"/>
<keyword evidence="1" id="KW-0175">Coiled coil</keyword>
<feature type="coiled-coil region" evidence="1">
    <location>
        <begin position="12"/>
        <end position="76"/>
    </location>
</feature>
<comment type="caution">
    <text evidence="2">The sequence shown here is derived from an EMBL/GenBank/DDBJ whole genome shotgun (WGS) entry which is preliminary data.</text>
</comment>
<evidence type="ECO:0000313" key="2">
    <source>
        <dbReference type="EMBL" id="PIW18783.1"/>
    </source>
</evidence>